<comment type="caution">
    <text evidence="1">The sequence shown here is derived from an EMBL/GenBank/DDBJ whole genome shotgun (WGS) entry which is preliminary data.</text>
</comment>
<organism evidence="1 2">
    <name type="scientific">Ideonella azotifigens</name>
    <dbReference type="NCBI Taxonomy" id="513160"/>
    <lineage>
        <taxon>Bacteria</taxon>
        <taxon>Pseudomonadati</taxon>
        <taxon>Pseudomonadota</taxon>
        <taxon>Betaproteobacteria</taxon>
        <taxon>Burkholderiales</taxon>
        <taxon>Sphaerotilaceae</taxon>
        <taxon>Ideonella</taxon>
    </lineage>
</organism>
<sequence length="71" mass="7579">MVVSLALVTRLPSPPMALRSAFNRLLQACAGLRGAGFAAVAARAWMDAKTRQPNSKVDAVLRRTGKGRVMV</sequence>
<keyword evidence="2" id="KW-1185">Reference proteome</keyword>
<accession>A0ABN1KH64</accession>
<evidence type="ECO:0000313" key="1">
    <source>
        <dbReference type="EMBL" id="GAA0766308.1"/>
    </source>
</evidence>
<reference evidence="1 2" key="1">
    <citation type="journal article" date="2019" name="Int. J. Syst. Evol. Microbiol.">
        <title>The Global Catalogue of Microorganisms (GCM) 10K type strain sequencing project: providing services to taxonomists for standard genome sequencing and annotation.</title>
        <authorList>
            <consortium name="The Broad Institute Genomics Platform"/>
            <consortium name="The Broad Institute Genome Sequencing Center for Infectious Disease"/>
            <person name="Wu L."/>
            <person name="Ma J."/>
        </authorList>
    </citation>
    <scope>NUCLEOTIDE SEQUENCE [LARGE SCALE GENOMIC DNA]</scope>
    <source>
        <strain evidence="1 2">JCM 15503</strain>
    </source>
</reference>
<protein>
    <submittedName>
        <fullName evidence="1">Uncharacterized protein</fullName>
    </submittedName>
</protein>
<name>A0ABN1KH64_9BURK</name>
<gene>
    <name evidence="1" type="ORF">GCM10009107_54330</name>
</gene>
<proteinExistence type="predicted"/>
<evidence type="ECO:0000313" key="2">
    <source>
        <dbReference type="Proteomes" id="UP001500279"/>
    </source>
</evidence>
<dbReference type="EMBL" id="BAAAEW010000042">
    <property type="protein sequence ID" value="GAA0766308.1"/>
    <property type="molecule type" value="Genomic_DNA"/>
</dbReference>
<dbReference type="Proteomes" id="UP001500279">
    <property type="component" value="Unassembled WGS sequence"/>
</dbReference>